<dbReference type="Pfam" id="PF16949">
    <property type="entry name" value="ABC_tran_2"/>
    <property type="match status" value="1"/>
</dbReference>
<feature type="transmembrane region" description="Helical" evidence="1">
    <location>
        <begin position="109"/>
        <end position="134"/>
    </location>
</feature>
<comment type="caution">
    <text evidence="2">The sequence shown here is derived from an EMBL/GenBank/DDBJ whole genome shotgun (WGS) entry which is preliminary data.</text>
</comment>
<evidence type="ECO:0000313" key="3">
    <source>
        <dbReference type="Proteomes" id="UP001519293"/>
    </source>
</evidence>
<protein>
    <submittedName>
        <fullName evidence="2">ABC-2 type transport system permease protein</fullName>
    </submittedName>
</protein>
<feature type="transmembrane region" description="Helical" evidence="1">
    <location>
        <begin position="346"/>
        <end position="377"/>
    </location>
</feature>
<name>A0ABS4RA48_9BACI</name>
<dbReference type="Proteomes" id="UP001519293">
    <property type="component" value="Unassembled WGS sequence"/>
</dbReference>
<feature type="transmembrane region" description="Helical" evidence="1">
    <location>
        <begin position="469"/>
        <end position="491"/>
    </location>
</feature>
<dbReference type="RefSeq" id="WP_066394356.1">
    <property type="nucleotide sequence ID" value="NZ_JAGIKZ010000001.1"/>
</dbReference>
<keyword evidence="1" id="KW-0812">Transmembrane</keyword>
<keyword evidence="3" id="KW-1185">Reference proteome</keyword>
<sequence length="566" mass="63759">MTRNLMLLYWNMGKTQFRTAPDNTKVAFVFITIGALFITVLFSFAIGGMAVSLPLHFFEPIIPYVFSALLAFTILFGVPQVFKNLYGTNDLAFLFTLPIKTKSIYWVKFLQSFLGVPGILWVVSIVLIMVFGMASQASLIFYPVAIIVSLLIMLLGLSVAYLINLMLIQIIPVHRAKELMTAMSAIAGIIVYILFQLPNLLHQNNRDNQMVTELPQMPKWLPMEWGGRSLMEAHSGSSGFILPFILLLLFTGLLIFLSSLLVEKGFRTGWIKMNDGSRSKKKRKRKKVNVQLNHPIIAIGIKEWRAIQRDMREWVTFLPFLIFMIFPFITIFNNDGSKEFIFSNPAISWIVLQGIFLFMFTFMTSGFSSSAIAREAYSIHLLRIMPLTGWQIALGKFWINWLIPVVILSVLEVVGGLIFQWKLFDIFLGIIVVSIMSLGITGIGLWIGSIGAKYNPNNPQNRLETGVSFLLMILSFLYLFIAAFPSLLVLIPTDTLNLFQDGEKPIGIVGMLFTMLKWKAANMAILTVISGLITLLISVGVAIFTLYLTVIRINKGLTINFVTNKK</sequence>
<proteinExistence type="predicted"/>
<accession>A0ABS4RA48</accession>
<gene>
    <name evidence="2" type="ORF">J2Z40_000329</name>
</gene>
<feature type="transmembrane region" description="Helical" evidence="1">
    <location>
        <begin position="240"/>
        <end position="262"/>
    </location>
</feature>
<feature type="transmembrane region" description="Helical" evidence="1">
    <location>
        <begin position="179"/>
        <end position="197"/>
    </location>
</feature>
<keyword evidence="1" id="KW-1133">Transmembrane helix</keyword>
<evidence type="ECO:0000256" key="1">
    <source>
        <dbReference type="SAM" id="Phobius"/>
    </source>
</evidence>
<feature type="transmembrane region" description="Helical" evidence="1">
    <location>
        <begin position="523"/>
        <end position="548"/>
    </location>
</feature>
<organism evidence="2 3">
    <name type="scientific">Cytobacillus eiseniae</name>
    <dbReference type="NCBI Taxonomy" id="762947"/>
    <lineage>
        <taxon>Bacteria</taxon>
        <taxon>Bacillati</taxon>
        <taxon>Bacillota</taxon>
        <taxon>Bacilli</taxon>
        <taxon>Bacillales</taxon>
        <taxon>Bacillaceae</taxon>
        <taxon>Cytobacillus</taxon>
    </lineage>
</organism>
<feature type="transmembrane region" description="Helical" evidence="1">
    <location>
        <begin position="314"/>
        <end position="334"/>
    </location>
</feature>
<dbReference type="EMBL" id="JAGIKZ010000001">
    <property type="protein sequence ID" value="MBP2239776.1"/>
    <property type="molecule type" value="Genomic_DNA"/>
</dbReference>
<reference evidence="2 3" key="1">
    <citation type="submission" date="2021-03" db="EMBL/GenBank/DDBJ databases">
        <title>Genomic Encyclopedia of Type Strains, Phase IV (KMG-IV): sequencing the most valuable type-strain genomes for metagenomic binning, comparative biology and taxonomic classification.</title>
        <authorList>
            <person name="Goeker M."/>
        </authorList>
    </citation>
    <scope>NUCLEOTIDE SEQUENCE [LARGE SCALE GENOMIC DNA]</scope>
    <source>
        <strain evidence="2 3">DSM 26675</strain>
    </source>
</reference>
<feature type="transmembrane region" description="Helical" evidence="1">
    <location>
        <begin position="140"/>
        <end position="167"/>
    </location>
</feature>
<feature type="transmembrane region" description="Helical" evidence="1">
    <location>
        <begin position="61"/>
        <end position="82"/>
    </location>
</feature>
<feature type="transmembrane region" description="Helical" evidence="1">
    <location>
        <begin position="26"/>
        <end position="49"/>
    </location>
</feature>
<feature type="transmembrane region" description="Helical" evidence="1">
    <location>
        <begin position="426"/>
        <end position="448"/>
    </location>
</feature>
<keyword evidence="1" id="KW-0472">Membrane</keyword>
<feature type="transmembrane region" description="Helical" evidence="1">
    <location>
        <begin position="398"/>
        <end position="420"/>
    </location>
</feature>
<evidence type="ECO:0000313" key="2">
    <source>
        <dbReference type="EMBL" id="MBP2239776.1"/>
    </source>
</evidence>
<dbReference type="InterPro" id="IPR031599">
    <property type="entry name" value="ABC_tran_2"/>
</dbReference>